<dbReference type="GO" id="GO:0044281">
    <property type="term" value="P:small molecule metabolic process"/>
    <property type="evidence" value="ECO:0007669"/>
    <property type="project" value="UniProtKB-ARBA"/>
</dbReference>
<dbReference type="PANTHER" id="PTHR46566">
    <property type="entry name" value="1-PHOSPHOFRUCTOKINASE-RELATED"/>
    <property type="match status" value="1"/>
</dbReference>
<evidence type="ECO:0000256" key="1">
    <source>
        <dbReference type="ARBA" id="ARBA00005380"/>
    </source>
</evidence>
<feature type="domain" description="Carbohydrate kinase PfkB" evidence="10">
    <location>
        <begin position="11"/>
        <end position="280"/>
    </location>
</feature>
<dbReference type="RefSeq" id="WP_085560049.1">
    <property type="nucleotide sequence ID" value="NZ_FOAH01000008.1"/>
</dbReference>
<dbReference type="UniPathway" id="UPA00704">
    <property type="reaction ID" value="UER00715"/>
</dbReference>
<dbReference type="STRING" id="1073423.SAMN04488700_1978"/>
<dbReference type="OrthoDB" id="9801219at2"/>
<dbReference type="GO" id="GO:0016052">
    <property type="term" value="P:carbohydrate catabolic process"/>
    <property type="evidence" value="ECO:0007669"/>
    <property type="project" value="UniProtKB-ARBA"/>
</dbReference>
<dbReference type="InterPro" id="IPR022463">
    <property type="entry name" value="1-PFruKinase"/>
</dbReference>
<dbReference type="InterPro" id="IPR017583">
    <property type="entry name" value="Tagatose/fructose_Pkinase"/>
</dbReference>
<keyword evidence="3 8" id="KW-0423">Lactose metabolism</keyword>
<dbReference type="Gene3D" id="3.40.1190.20">
    <property type="match status" value="1"/>
</dbReference>
<evidence type="ECO:0000256" key="3">
    <source>
        <dbReference type="ARBA" id="ARBA00022736"/>
    </source>
</evidence>
<keyword evidence="5 9" id="KW-0418">Kinase</keyword>
<comment type="similarity">
    <text evidence="8">Belongs to the carbohydrate kinase PfkB family. LacC subfamily.</text>
</comment>
<keyword evidence="6 8" id="KW-0067">ATP-binding</keyword>
<evidence type="ECO:0000256" key="5">
    <source>
        <dbReference type="ARBA" id="ARBA00022777"/>
    </source>
</evidence>
<dbReference type="GO" id="GO:0005524">
    <property type="term" value="F:ATP binding"/>
    <property type="evidence" value="ECO:0007669"/>
    <property type="project" value="UniProtKB-UniRule"/>
</dbReference>
<dbReference type="EMBL" id="FXBJ01000002">
    <property type="protein sequence ID" value="SMH37258.1"/>
    <property type="molecule type" value="Genomic_DNA"/>
</dbReference>
<dbReference type="AlphaFoldDB" id="A0A1X7NHL3"/>
<dbReference type="GO" id="GO:2001059">
    <property type="term" value="P:D-tagatose 6-phosphate catabolic process"/>
    <property type="evidence" value="ECO:0007669"/>
    <property type="project" value="UniProtKB-UniPathway"/>
</dbReference>
<evidence type="ECO:0000313" key="12">
    <source>
        <dbReference type="Proteomes" id="UP000193435"/>
    </source>
</evidence>
<sequence>MIYTVTLNPSIDYIAEVPSFKLGSLNRMTRDLKLPGGKGINVSRVLKQLGHHSVALGFLGGFTGEFIQDWLIKEKVDTHFTVIKEDTRINVKLKSNQETEINAIGPVISVNEAAKFLKEIEKISSTDVVILSGNQPESLPKNFYKRIILAIKSTGAEFVMDTTGQTLLDSLAFSPILVKPNHHELAEMFNVSFQSVEEMVPYGKKLIELGATYALISMAGDGALFFSAKEVYQSNVPKGIVKNSVGAGDSMVAGFIGTLLKEKNPLLAFKTSVATGSATAFSDDLAKKDEVEQLISQVSIHLIHTI</sequence>
<dbReference type="PROSITE" id="PS00584">
    <property type="entry name" value="PFKB_KINASES_2"/>
    <property type="match status" value="1"/>
</dbReference>
<comment type="function">
    <text evidence="9">Catalyzes the ATP-dependent phosphorylation of fructose-l-phosphate to fructose-l,6-bisphosphate.</text>
</comment>
<dbReference type="FunFam" id="3.40.1190.20:FF:000001">
    <property type="entry name" value="Phosphofructokinase"/>
    <property type="match status" value="1"/>
</dbReference>
<keyword evidence="4 8" id="KW-0547">Nucleotide-binding</keyword>
<dbReference type="InterPro" id="IPR002173">
    <property type="entry name" value="Carboh/pur_kinase_PfkB_CS"/>
</dbReference>
<accession>A0A1X7NHL3</accession>
<comment type="pathway">
    <text evidence="8">Carbohydrate metabolism; D-tagatose 6-phosphate degradation; D-glyceraldehyde 3-phosphate and glycerone phosphate from D-tagatose 6-phosphate: step 1/2.</text>
</comment>
<evidence type="ECO:0000256" key="6">
    <source>
        <dbReference type="ARBA" id="ARBA00022840"/>
    </source>
</evidence>
<dbReference type="GO" id="GO:0009024">
    <property type="term" value="F:tagatose-6-phosphate kinase activity"/>
    <property type="evidence" value="ECO:0007669"/>
    <property type="project" value="UniProtKB-EC"/>
</dbReference>
<dbReference type="SUPFAM" id="SSF53613">
    <property type="entry name" value="Ribokinase-like"/>
    <property type="match status" value="1"/>
</dbReference>
<dbReference type="PANTHER" id="PTHR46566:SF1">
    <property type="entry name" value="1-PHOSPHOFRUCTOKINASE"/>
    <property type="match status" value="1"/>
</dbReference>
<evidence type="ECO:0000256" key="2">
    <source>
        <dbReference type="ARBA" id="ARBA00022679"/>
    </source>
</evidence>
<dbReference type="InterPro" id="IPR029056">
    <property type="entry name" value="Ribokinase-like"/>
</dbReference>
<protein>
    <recommendedName>
        <fullName evidence="8">Tagatose-6-phosphate kinase</fullName>
        <ecNumber evidence="8">2.7.1.144</ecNumber>
    </recommendedName>
</protein>
<comment type="catalytic activity">
    <reaction evidence="7 9">
        <text>beta-D-fructose 1-phosphate + ATP = beta-D-fructose 1,6-bisphosphate + ADP + H(+)</text>
        <dbReference type="Rhea" id="RHEA:14213"/>
        <dbReference type="ChEBI" id="CHEBI:15378"/>
        <dbReference type="ChEBI" id="CHEBI:30616"/>
        <dbReference type="ChEBI" id="CHEBI:32966"/>
        <dbReference type="ChEBI" id="CHEBI:138881"/>
        <dbReference type="ChEBI" id="CHEBI:456216"/>
        <dbReference type="EC" id="2.7.1.56"/>
    </reaction>
</comment>
<proteinExistence type="inferred from homology"/>
<gene>
    <name evidence="11" type="ORF">SAMN04488700_1978</name>
</gene>
<reference evidence="11 12" key="1">
    <citation type="submission" date="2017-04" db="EMBL/GenBank/DDBJ databases">
        <authorList>
            <person name="Afonso C.L."/>
            <person name="Miller P.J."/>
            <person name="Scott M.A."/>
            <person name="Spackman E."/>
            <person name="Goraichik I."/>
            <person name="Dimitrov K.M."/>
            <person name="Suarez D.L."/>
            <person name="Swayne D.E."/>
        </authorList>
    </citation>
    <scope>NUCLEOTIDE SEQUENCE [LARGE SCALE GENOMIC DNA]</scope>
    <source>
        <strain evidence="11 12">LMG26642</strain>
    </source>
</reference>
<evidence type="ECO:0000256" key="4">
    <source>
        <dbReference type="ARBA" id="ARBA00022741"/>
    </source>
</evidence>
<evidence type="ECO:0000256" key="8">
    <source>
        <dbReference type="PIRNR" id="PIRNR000535"/>
    </source>
</evidence>
<dbReference type="Proteomes" id="UP000193435">
    <property type="component" value="Unassembled WGS sequence"/>
</dbReference>
<dbReference type="NCBIfam" id="TIGR03828">
    <property type="entry name" value="pfkB"/>
    <property type="match status" value="1"/>
</dbReference>
<dbReference type="PIRSF" id="PIRSF000535">
    <property type="entry name" value="1PFK/6PFK/LacC"/>
    <property type="match status" value="1"/>
</dbReference>
<evidence type="ECO:0000256" key="9">
    <source>
        <dbReference type="RuleBase" id="RU369061"/>
    </source>
</evidence>
<comment type="similarity">
    <text evidence="1">Belongs to the carbohydrate kinase pfkB family.</text>
</comment>
<dbReference type="PROSITE" id="PS00583">
    <property type="entry name" value="PFKB_KINASES_1"/>
    <property type="match status" value="1"/>
</dbReference>
<evidence type="ECO:0000313" key="11">
    <source>
        <dbReference type="EMBL" id="SMH37258.1"/>
    </source>
</evidence>
<dbReference type="CDD" id="cd01164">
    <property type="entry name" value="FruK_PfkB_like"/>
    <property type="match status" value="1"/>
</dbReference>
<dbReference type="GO" id="GO:0005988">
    <property type="term" value="P:lactose metabolic process"/>
    <property type="evidence" value="ECO:0007669"/>
    <property type="project" value="UniProtKB-KW"/>
</dbReference>
<dbReference type="NCBIfam" id="TIGR03168">
    <property type="entry name" value="1-PFK"/>
    <property type="match status" value="1"/>
</dbReference>
<dbReference type="GO" id="GO:0005829">
    <property type="term" value="C:cytosol"/>
    <property type="evidence" value="ECO:0007669"/>
    <property type="project" value="TreeGrafter"/>
</dbReference>
<organism evidence="11 12">
    <name type="scientific">Carnobacterium iners</name>
    <dbReference type="NCBI Taxonomy" id="1073423"/>
    <lineage>
        <taxon>Bacteria</taxon>
        <taxon>Bacillati</taxon>
        <taxon>Bacillota</taxon>
        <taxon>Bacilli</taxon>
        <taxon>Lactobacillales</taxon>
        <taxon>Carnobacteriaceae</taxon>
        <taxon>Carnobacterium</taxon>
    </lineage>
</organism>
<keyword evidence="2 8" id="KW-0808">Transferase</keyword>
<dbReference type="InterPro" id="IPR011611">
    <property type="entry name" value="PfkB_dom"/>
</dbReference>
<dbReference type="GO" id="GO:0008662">
    <property type="term" value="F:1-phosphofructokinase activity"/>
    <property type="evidence" value="ECO:0007669"/>
    <property type="project" value="UniProtKB-UniRule"/>
</dbReference>
<evidence type="ECO:0000259" key="10">
    <source>
        <dbReference type="Pfam" id="PF00294"/>
    </source>
</evidence>
<evidence type="ECO:0000256" key="7">
    <source>
        <dbReference type="ARBA" id="ARBA00047745"/>
    </source>
</evidence>
<comment type="catalytic activity">
    <reaction evidence="8">
        <text>D-tagatofuranose 6-phosphate + ATP = D-tagatofuranose 1,6-bisphosphate + ADP + H(+)</text>
        <dbReference type="Rhea" id="RHEA:12420"/>
        <dbReference type="ChEBI" id="CHEBI:15378"/>
        <dbReference type="ChEBI" id="CHEBI:30616"/>
        <dbReference type="ChEBI" id="CHEBI:58694"/>
        <dbReference type="ChEBI" id="CHEBI:58695"/>
        <dbReference type="ChEBI" id="CHEBI:456216"/>
        <dbReference type="EC" id="2.7.1.144"/>
    </reaction>
</comment>
<keyword evidence="12" id="KW-1185">Reference proteome</keyword>
<dbReference type="EC" id="2.7.1.144" evidence="8"/>
<dbReference type="Pfam" id="PF00294">
    <property type="entry name" value="PfkB"/>
    <property type="match status" value="1"/>
</dbReference>
<name>A0A1X7NHL3_9LACT</name>